<dbReference type="AlphaFoldDB" id="A0A0H3JQM3"/>
<dbReference type="KEGG" id="sav:SAV0861"/>
<protein>
    <submittedName>
        <fullName evidence="1">Uncharacterized protein</fullName>
    </submittedName>
</protein>
<evidence type="ECO:0000313" key="1">
    <source>
        <dbReference type="EMBL" id="BAB57023.1"/>
    </source>
</evidence>
<name>A0A0H3JQM3_STAAM</name>
<proteinExistence type="predicted"/>
<reference evidence="1 2" key="1">
    <citation type="journal article" date="2001" name="Lancet">
        <title>Whole genome sequencing of meticillin-resistant Staphylococcus aureus.</title>
        <authorList>
            <person name="Kuroda M."/>
            <person name="Ohta T."/>
            <person name="Uchiyama I."/>
            <person name="Baba T."/>
            <person name="Yuzawa H."/>
            <person name="Kobayashi I."/>
            <person name="Cui L."/>
            <person name="Oguchi A."/>
            <person name="Aoki K."/>
            <person name="Nagai Y."/>
            <person name="Lian J."/>
            <person name="Ito T."/>
            <person name="Kanamori M."/>
            <person name="Matsumaru H."/>
            <person name="Maruyama A."/>
            <person name="Murakami H."/>
            <person name="Hosoyama A."/>
            <person name="Mizutani-Ui Y."/>
            <person name="Takahashi N.K."/>
            <person name="Sawano T."/>
            <person name="Inoue R."/>
            <person name="Kaito C."/>
            <person name="Sekimizu K."/>
            <person name="Hirakawa H."/>
            <person name="Kuhara S."/>
            <person name="Goto S."/>
            <person name="Yabuzaki J."/>
            <person name="Kanehisa M."/>
            <person name="Yamashita A."/>
            <person name="Oshima K."/>
            <person name="Furuya K."/>
            <person name="Yoshino C."/>
            <person name="Shiba T."/>
            <person name="Hattori M."/>
            <person name="Ogasawara N."/>
            <person name="Hayashi H."/>
            <person name="Hiramatsu K."/>
        </authorList>
    </citation>
    <scope>NUCLEOTIDE SEQUENCE [LARGE SCALE GENOMIC DNA]</scope>
    <source>
        <strain evidence="2">Mu50 / ATCC 700699</strain>
    </source>
</reference>
<dbReference type="Proteomes" id="UP000002481">
    <property type="component" value="Chromosome"/>
</dbReference>
<accession>A0A0H3JQM3</accession>
<sequence>MATSYHLMTKLISLSCSSVFSSIHSSIAWLNKSDAISKSFSSTT</sequence>
<dbReference type="HOGENOM" id="CLU_3222275_0_0_9"/>
<evidence type="ECO:0000313" key="2">
    <source>
        <dbReference type="Proteomes" id="UP000002481"/>
    </source>
</evidence>
<organism evidence="1 2">
    <name type="scientific">Staphylococcus aureus (strain Mu50 / ATCC 700699)</name>
    <dbReference type="NCBI Taxonomy" id="158878"/>
    <lineage>
        <taxon>Bacteria</taxon>
        <taxon>Bacillati</taxon>
        <taxon>Bacillota</taxon>
        <taxon>Bacilli</taxon>
        <taxon>Bacillales</taxon>
        <taxon>Staphylococcaceae</taxon>
        <taxon>Staphylococcus</taxon>
    </lineage>
</organism>
<gene>
    <name evidence="1" type="ordered locus">SAV0861</name>
</gene>
<dbReference type="EMBL" id="BA000017">
    <property type="protein sequence ID" value="BAB57023.1"/>
    <property type="molecule type" value="Genomic_DNA"/>
</dbReference>